<evidence type="ECO:0000256" key="5">
    <source>
        <dbReference type="SAM" id="MobiDB-lite"/>
    </source>
</evidence>
<evidence type="ECO:0000256" key="4">
    <source>
        <dbReference type="PROSITE-ProRule" id="PRU01371"/>
    </source>
</evidence>
<evidence type="ECO:0000256" key="1">
    <source>
        <dbReference type="ARBA" id="ARBA00022723"/>
    </source>
</evidence>
<dbReference type="InterPro" id="IPR049899">
    <property type="entry name" value="Znf_C2HC_C3H"/>
</dbReference>
<name>A0A146KAY5_9EUKA</name>
<feature type="domain" description="C2HC/C3H-type" evidence="6">
    <location>
        <begin position="130"/>
        <end position="159"/>
    </location>
</feature>
<proteinExistence type="predicted"/>
<feature type="compositionally biased region" description="Basic and acidic residues" evidence="5">
    <location>
        <begin position="118"/>
        <end position="132"/>
    </location>
</feature>
<keyword evidence="2 4" id="KW-0863">Zinc-finger</keyword>
<evidence type="ECO:0000256" key="2">
    <source>
        <dbReference type="ARBA" id="ARBA00022771"/>
    </source>
</evidence>
<gene>
    <name evidence="7" type="ORF">TPC1_15472</name>
</gene>
<sequence>KQYNTVIQLVKSQIYMEKFLKKLSINEAMPNLGLLTMKYAWIKNPAALPTTASAPQPRPIKPKYKVITELQTEKPEKLATKIHLAPPKIQNSPKPKPAKQFENEIIEQDEPNLTNSKFDPKAQPDNPTDERVPCQFCGRKFNTDRIDVHHKPCQQNPVNLAKKKAPKKVKYEMK</sequence>
<feature type="non-terminal residue" evidence="7">
    <location>
        <position position="1"/>
    </location>
</feature>
<protein>
    <recommendedName>
        <fullName evidence="6">C2HC/C3H-type domain-containing protein</fullName>
    </recommendedName>
</protein>
<reference evidence="7" key="1">
    <citation type="submission" date="2015-07" db="EMBL/GenBank/DDBJ databases">
        <title>Adaptation to a free-living lifestyle via gene acquisitions in the diplomonad Trepomonas sp. PC1.</title>
        <authorList>
            <person name="Xu F."/>
            <person name="Jerlstrom-Hultqvist J."/>
            <person name="Kolisko M."/>
            <person name="Simpson A.G.B."/>
            <person name="Roger A.J."/>
            <person name="Svard S.G."/>
            <person name="Andersson J.O."/>
        </authorList>
    </citation>
    <scope>NUCLEOTIDE SEQUENCE</scope>
    <source>
        <strain evidence="7">PC1</strain>
    </source>
</reference>
<keyword evidence="1" id="KW-0479">Metal-binding</keyword>
<dbReference type="AlphaFoldDB" id="A0A146KAY5"/>
<dbReference type="Pfam" id="PF13913">
    <property type="entry name" value="zf-C2HC_2"/>
    <property type="match status" value="1"/>
</dbReference>
<organism evidence="7">
    <name type="scientific">Trepomonas sp. PC1</name>
    <dbReference type="NCBI Taxonomy" id="1076344"/>
    <lineage>
        <taxon>Eukaryota</taxon>
        <taxon>Metamonada</taxon>
        <taxon>Diplomonadida</taxon>
        <taxon>Hexamitidae</taxon>
        <taxon>Hexamitinae</taxon>
        <taxon>Trepomonas</taxon>
    </lineage>
</organism>
<dbReference type="GO" id="GO:0008270">
    <property type="term" value="F:zinc ion binding"/>
    <property type="evidence" value="ECO:0007669"/>
    <property type="project" value="UniProtKB-KW"/>
</dbReference>
<accession>A0A146KAY5</accession>
<feature type="region of interest" description="Disordered" evidence="5">
    <location>
        <begin position="86"/>
        <end position="132"/>
    </location>
</feature>
<evidence type="ECO:0000313" key="7">
    <source>
        <dbReference type="EMBL" id="JAP92549.1"/>
    </source>
</evidence>
<evidence type="ECO:0000256" key="3">
    <source>
        <dbReference type="ARBA" id="ARBA00022833"/>
    </source>
</evidence>
<dbReference type="Gene3D" id="3.30.160.60">
    <property type="entry name" value="Classic Zinc Finger"/>
    <property type="match status" value="1"/>
</dbReference>
<dbReference type="PROSITE" id="PS52027">
    <property type="entry name" value="ZF_C2HC_C3H"/>
    <property type="match status" value="1"/>
</dbReference>
<dbReference type="EMBL" id="GDID01004057">
    <property type="protein sequence ID" value="JAP92549.1"/>
    <property type="molecule type" value="Transcribed_RNA"/>
</dbReference>
<evidence type="ECO:0000259" key="6">
    <source>
        <dbReference type="PROSITE" id="PS52027"/>
    </source>
</evidence>
<keyword evidence="3" id="KW-0862">Zinc</keyword>